<keyword evidence="2" id="KW-1185">Reference proteome</keyword>
<gene>
    <name evidence="1" type="ORF">K0M31_020006</name>
</gene>
<sequence>MVFPRQRWASHGIENTTRIYPTAKERNNASNLRGRDDFTLGSDALLAYPRKLEAVIKWRAGAGSGEAKGGTEGEAGWKRDGKGVENFQSSCAFDVGPFNGSVIHGL</sequence>
<reference evidence="1" key="1">
    <citation type="submission" date="2021-10" db="EMBL/GenBank/DDBJ databases">
        <title>Melipona bicolor Genome sequencing and assembly.</title>
        <authorList>
            <person name="Araujo N.S."/>
            <person name="Arias M.C."/>
        </authorList>
    </citation>
    <scope>NUCLEOTIDE SEQUENCE</scope>
    <source>
        <strain evidence="1">USP_2M_L1-L4_2017</strain>
        <tissue evidence="1">Whole body</tissue>
    </source>
</reference>
<protein>
    <submittedName>
        <fullName evidence="1">Uncharacterized protein</fullName>
    </submittedName>
</protein>
<dbReference type="EMBL" id="JAHYIQ010000009">
    <property type="protein sequence ID" value="KAK1128868.1"/>
    <property type="molecule type" value="Genomic_DNA"/>
</dbReference>
<evidence type="ECO:0000313" key="1">
    <source>
        <dbReference type="EMBL" id="KAK1128868.1"/>
    </source>
</evidence>
<proteinExistence type="predicted"/>
<organism evidence="1 2">
    <name type="scientific">Melipona bicolor</name>
    <dbReference type="NCBI Taxonomy" id="60889"/>
    <lineage>
        <taxon>Eukaryota</taxon>
        <taxon>Metazoa</taxon>
        <taxon>Ecdysozoa</taxon>
        <taxon>Arthropoda</taxon>
        <taxon>Hexapoda</taxon>
        <taxon>Insecta</taxon>
        <taxon>Pterygota</taxon>
        <taxon>Neoptera</taxon>
        <taxon>Endopterygota</taxon>
        <taxon>Hymenoptera</taxon>
        <taxon>Apocrita</taxon>
        <taxon>Aculeata</taxon>
        <taxon>Apoidea</taxon>
        <taxon>Anthophila</taxon>
        <taxon>Apidae</taxon>
        <taxon>Melipona</taxon>
    </lineage>
</organism>
<dbReference type="AlphaFoldDB" id="A0AA40G1P0"/>
<name>A0AA40G1P0_9HYME</name>
<evidence type="ECO:0000313" key="2">
    <source>
        <dbReference type="Proteomes" id="UP001177670"/>
    </source>
</evidence>
<accession>A0AA40G1P0</accession>
<comment type="caution">
    <text evidence="1">The sequence shown here is derived from an EMBL/GenBank/DDBJ whole genome shotgun (WGS) entry which is preliminary data.</text>
</comment>
<dbReference type="Proteomes" id="UP001177670">
    <property type="component" value="Unassembled WGS sequence"/>
</dbReference>